<dbReference type="InterPro" id="IPR040259">
    <property type="entry name" value="Mesogenin/MesP"/>
</dbReference>
<evidence type="ECO:0000256" key="5">
    <source>
        <dbReference type="ARBA" id="ARBA00023242"/>
    </source>
</evidence>
<evidence type="ECO:0000256" key="1">
    <source>
        <dbReference type="ARBA" id="ARBA00022473"/>
    </source>
</evidence>
<dbReference type="InterPro" id="IPR036638">
    <property type="entry name" value="HLH_DNA-bd_sf"/>
</dbReference>
<evidence type="ECO:0000256" key="4">
    <source>
        <dbReference type="ARBA" id="ARBA00023163"/>
    </source>
</evidence>
<organism evidence="8 9">
    <name type="scientific">Pogona vitticeps</name>
    <name type="common">central bearded dragon</name>
    <dbReference type="NCBI Taxonomy" id="103695"/>
    <lineage>
        <taxon>Eukaryota</taxon>
        <taxon>Metazoa</taxon>
        <taxon>Chordata</taxon>
        <taxon>Craniata</taxon>
        <taxon>Vertebrata</taxon>
        <taxon>Euteleostomi</taxon>
        <taxon>Lepidosauria</taxon>
        <taxon>Squamata</taxon>
        <taxon>Bifurcata</taxon>
        <taxon>Unidentata</taxon>
        <taxon>Episquamata</taxon>
        <taxon>Toxicofera</taxon>
        <taxon>Iguania</taxon>
        <taxon>Acrodonta</taxon>
        <taxon>Agamidae</taxon>
        <taxon>Amphibolurinae</taxon>
        <taxon>Pogona</taxon>
    </lineage>
</organism>
<dbReference type="PROSITE" id="PS50888">
    <property type="entry name" value="BHLH"/>
    <property type="match status" value="1"/>
</dbReference>
<feature type="region of interest" description="Disordered" evidence="6">
    <location>
        <begin position="1"/>
        <end position="99"/>
    </location>
</feature>
<dbReference type="Gene3D" id="4.10.280.10">
    <property type="entry name" value="Helix-loop-helix DNA-binding domain"/>
    <property type="match status" value="1"/>
</dbReference>
<feature type="region of interest" description="Disordered" evidence="6">
    <location>
        <begin position="199"/>
        <end position="232"/>
    </location>
</feature>
<feature type="region of interest" description="Disordered" evidence="6">
    <location>
        <begin position="259"/>
        <end position="297"/>
    </location>
</feature>
<feature type="compositionally biased region" description="Low complexity" evidence="6">
    <location>
        <begin position="42"/>
        <end position="59"/>
    </location>
</feature>
<protein>
    <recommendedName>
        <fullName evidence="7">BHLH domain-containing protein</fullName>
    </recommendedName>
</protein>
<dbReference type="Pfam" id="PF00010">
    <property type="entry name" value="HLH"/>
    <property type="match status" value="1"/>
</dbReference>
<evidence type="ECO:0000259" key="7">
    <source>
        <dbReference type="PROSITE" id="PS50888"/>
    </source>
</evidence>
<evidence type="ECO:0000256" key="6">
    <source>
        <dbReference type="SAM" id="MobiDB-lite"/>
    </source>
</evidence>
<dbReference type="SUPFAM" id="SSF47459">
    <property type="entry name" value="HLH, helix-loop-helix DNA-binding domain"/>
    <property type="match status" value="1"/>
</dbReference>
<keyword evidence="1" id="KW-0217">Developmental protein</keyword>
<reference evidence="9" key="1">
    <citation type="submission" date="2025-08" db="UniProtKB">
        <authorList>
            <consortium name="RefSeq"/>
        </authorList>
    </citation>
    <scope>IDENTIFICATION</scope>
</reference>
<keyword evidence="2" id="KW-0805">Transcription regulation</keyword>
<evidence type="ECO:0000313" key="8">
    <source>
        <dbReference type="Proteomes" id="UP001652642"/>
    </source>
</evidence>
<evidence type="ECO:0000256" key="3">
    <source>
        <dbReference type="ARBA" id="ARBA00023125"/>
    </source>
</evidence>
<keyword evidence="4" id="KW-0804">Transcription</keyword>
<keyword evidence="8" id="KW-1185">Reference proteome</keyword>
<feature type="compositionally biased region" description="Basic residues" evidence="6">
    <location>
        <begin position="77"/>
        <end position="89"/>
    </location>
</feature>
<keyword evidence="5" id="KW-0539">Nucleus</keyword>
<dbReference type="GeneID" id="140702429"/>
<accession>A0ABM5EY73</accession>
<name>A0ABM5EY73_9SAUR</name>
<feature type="domain" description="BHLH" evidence="7">
    <location>
        <begin position="90"/>
        <end position="144"/>
    </location>
</feature>
<proteinExistence type="predicted"/>
<dbReference type="SMART" id="SM00353">
    <property type="entry name" value="HLH"/>
    <property type="match status" value="1"/>
</dbReference>
<sequence length="342" mass="35283">MARSSFFPGPLAGAALPPPSSCWVGPPLLPEASEASWGRVLGQSPGSHSGSSPASSPDSCGGGGGFSPSGCPWRPGLGRRKGGRPRLGHGQRQSASQREKLRMRHLAQALHALRRYLPASVAPAGQNLTKIETLRLAIRYIAHLSELLGLSEEELARRGAARARPGCPLCPAGLGCCQAESGPLPDPQAWPSELQLAPPTAATAFPPPGSPRGAAQPPSCSASSEPPLGSPVPAAAAAAAASHPWARWALLPGGPSCTATGMPGQAPSAWATAGTRAEMRPPEEEEEWPAPRELPAHHQSLPEELLSFLEGFVPLALQDCLSPAHPLPALLTSGLEARKEGP</sequence>
<keyword evidence="3" id="KW-0238">DNA-binding</keyword>
<dbReference type="RefSeq" id="XP_072838100.1">
    <property type="nucleotide sequence ID" value="XM_072981999.1"/>
</dbReference>
<dbReference type="PANTHER" id="PTHR20937">
    <property type="entry name" value="IP14615P"/>
    <property type="match status" value="1"/>
</dbReference>
<evidence type="ECO:0000256" key="2">
    <source>
        <dbReference type="ARBA" id="ARBA00023015"/>
    </source>
</evidence>
<dbReference type="PANTHER" id="PTHR20937:SF6">
    <property type="entry name" value="MESODERM POSTERIOR PROTEIN 1"/>
    <property type="match status" value="1"/>
</dbReference>
<evidence type="ECO:0000313" key="9">
    <source>
        <dbReference type="RefSeq" id="XP_072838100.1"/>
    </source>
</evidence>
<dbReference type="InterPro" id="IPR011598">
    <property type="entry name" value="bHLH_dom"/>
</dbReference>
<gene>
    <name evidence="9" type="primary">LOC140702429</name>
</gene>
<dbReference type="Proteomes" id="UP001652642">
    <property type="component" value="Chromosome 12"/>
</dbReference>